<gene>
    <name evidence="7" type="ORF">E0L32_003937</name>
</gene>
<evidence type="ECO:0000256" key="5">
    <source>
        <dbReference type="PIRSR" id="PIRSR017617-1"/>
    </source>
</evidence>
<dbReference type="GO" id="GO:0006567">
    <property type="term" value="P:L-threonine catabolic process"/>
    <property type="evidence" value="ECO:0007669"/>
    <property type="project" value="TreeGrafter"/>
</dbReference>
<comment type="caution">
    <text evidence="7">The sequence shown here is derived from an EMBL/GenBank/DDBJ whole genome shotgun (WGS) entry which is preliminary data.</text>
</comment>
<evidence type="ECO:0000256" key="2">
    <source>
        <dbReference type="ARBA" id="ARBA00006966"/>
    </source>
</evidence>
<dbReference type="PANTHER" id="PTHR48097:SF9">
    <property type="entry name" value="L-THREONINE ALDOLASE"/>
    <property type="match status" value="1"/>
</dbReference>
<reference evidence="7 8" key="1">
    <citation type="submission" date="2019-06" db="EMBL/GenBank/DDBJ databases">
        <title>Draft genome sequence of the filamentous fungus Phialemoniopsis curvata isolated from diesel fuel.</title>
        <authorList>
            <person name="Varaljay V.A."/>
            <person name="Lyon W.J."/>
            <person name="Crouch A.L."/>
            <person name="Drake C.E."/>
            <person name="Hollomon J.M."/>
            <person name="Nadeau L.J."/>
            <person name="Nunn H.S."/>
            <person name="Stevenson B.S."/>
            <person name="Bojanowski C.L."/>
            <person name="Crookes-Goodson W.J."/>
        </authorList>
    </citation>
    <scope>NUCLEOTIDE SEQUENCE [LARGE SCALE GENOMIC DNA]</scope>
    <source>
        <strain evidence="7 8">D216</strain>
    </source>
</reference>
<feature type="modified residue" description="N6-(pyridoxal phosphate)lysine" evidence="5">
    <location>
        <position position="230"/>
    </location>
</feature>
<evidence type="ECO:0000313" key="8">
    <source>
        <dbReference type="Proteomes" id="UP000319257"/>
    </source>
</evidence>
<feature type="domain" description="Aromatic amino acid beta-eliminating lyase/threonine aldolase" evidence="6">
    <location>
        <begin position="32"/>
        <end position="317"/>
    </location>
</feature>
<dbReference type="FunCoup" id="A0A507BHY0">
    <property type="interactions" value="901"/>
</dbReference>
<dbReference type="InParanoid" id="A0A507BHY0"/>
<organism evidence="7 8">
    <name type="scientific">Thyridium curvatum</name>
    <dbReference type="NCBI Taxonomy" id="1093900"/>
    <lineage>
        <taxon>Eukaryota</taxon>
        <taxon>Fungi</taxon>
        <taxon>Dikarya</taxon>
        <taxon>Ascomycota</taxon>
        <taxon>Pezizomycotina</taxon>
        <taxon>Sordariomycetes</taxon>
        <taxon>Sordariomycetidae</taxon>
        <taxon>Thyridiales</taxon>
        <taxon>Thyridiaceae</taxon>
        <taxon>Thyridium</taxon>
    </lineage>
</organism>
<dbReference type="GeneID" id="41971384"/>
<dbReference type="InterPro" id="IPR015421">
    <property type="entry name" value="PyrdxlP-dep_Trfase_major"/>
</dbReference>
<dbReference type="OrthoDB" id="10261951at2759"/>
<dbReference type="GO" id="GO:0006545">
    <property type="term" value="P:glycine biosynthetic process"/>
    <property type="evidence" value="ECO:0007669"/>
    <property type="project" value="TreeGrafter"/>
</dbReference>
<dbReference type="GO" id="GO:0008732">
    <property type="term" value="F:L-allo-threonine aldolase activity"/>
    <property type="evidence" value="ECO:0007669"/>
    <property type="project" value="TreeGrafter"/>
</dbReference>
<name>A0A507BHY0_9PEZI</name>
<comment type="cofactor">
    <cofactor evidence="1">
        <name>pyridoxal 5'-phosphate</name>
        <dbReference type="ChEBI" id="CHEBI:597326"/>
    </cofactor>
</comment>
<dbReference type="RefSeq" id="XP_030997999.1">
    <property type="nucleotide sequence ID" value="XM_031138291.1"/>
</dbReference>
<dbReference type="InterPro" id="IPR023603">
    <property type="entry name" value="Low_specificity_L-TA-like"/>
</dbReference>
<dbReference type="GO" id="GO:0005829">
    <property type="term" value="C:cytosol"/>
    <property type="evidence" value="ECO:0007669"/>
    <property type="project" value="TreeGrafter"/>
</dbReference>
<evidence type="ECO:0000313" key="7">
    <source>
        <dbReference type="EMBL" id="TPX16288.1"/>
    </source>
</evidence>
<comment type="similarity">
    <text evidence="2">Belongs to the threonine aldolase family.</text>
</comment>
<dbReference type="Gene3D" id="3.90.1150.10">
    <property type="entry name" value="Aspartate Aminotransferase, domain 1"/>
    <property type="match status" value="1"/>
</dbReference>
<dbReference type="NCBIfam" id="NF041359">
    <property type="entry name" value="GntG_guanitoxin"/>
    <property type="match status" value="1"/>
</dbReference>
<dbReference type="InterPro" id="IPR001597">
    <property type="entry name" value="ArAA_b-elim_lyase/Thr_aldolase"/>
</dbReference>
<dbReference type="PIRSF" id="PIRSF017617">
    <property type="entry name" value="Thr_aldolase"/>
    <property type="match status" value="1"/>
</dbReference>
<dbReference type="FunFam" id="3.40.640.10:FF:000030">
    <property type="entry name" value="Low-specificity L-threonine aldolase"/>
    <property type="match status" value="1"/>
</dbReference>
<accession>A0A507BHY0</accession>
<keyword evidence="3" id="KW-0663">Pyridoxal phosphate</keyword>
<evidence type="ECO:0000259" key="6">
    <source>
        <dbReference type="Pfam" id="PF01212"/>
    </source>
</evidence>
<evidence type="ECO:0000256" key="3">
    <source>
        <dbReference type="ARBA" id="ARBA00022898"/>
    </source>
</evidence>
<protein>
    <recommendedName>
        <fullName evidence="6">Aromatic amino acid beta-eliminating lyase/threonine aldolase domain-containing protein</fullName>
    </recommendedName>
</protein>
<dbReference type="Pfam" id="PF01212">
    <property type="entry name" value="Beta_elim_lyase"/>
    <property type="match status" value="1"/>
</dbReference>
<sequence length="368" mass="39803">MASQVPNAGGQPLASAESRHNEWLSPGGAAYDFRSDVRTSPTPAMLEAITYASLLDGIQDSDPSTKKLEEHVAAMAGHEAGLWVVSGTMGNLVSLRTLLTQPPYSIICDERAHFLNNETGGVFAFSGAVPQPVRPSNGKYLTLEDILPHVKLGHGEKVHAVPTRVIALENTLRGMVMPLAETRRICEFAHANEIKVHLDGARLWEAVTATGSSLADYASLFDTVTMCFSKGLGAPAGAIVLGNKATIRHARWVRQSIGGGIRQPGLLTEAAFVAVRDTFEGKKLAKTHEVASRIGRHWEACGANLLYPTETNMVWLDFTGQQFGLADVIAKGKEKGITLNRDRLVIHYQISEAAVQILMDVMTELTRS</sequence>
<keyword evidence="8" id="KW-1185">Reference proteome</keyword>
<dbReference type="AlphaFoldDB" id="A0A507BHY0"/>
<dbReference type="InterPro" id="IPR015424">
    <property type="entry name" value="PyrdxlP-dep_Trfase"/>
</dbReference>
<evidence type="ECO:0000256" key="4">
    <source>
        <dbReference type="ARBA" id="ARBA00023239"/>
    </source>
</evidence>
<keyword evidence="4" id="KW-0456">Lyase</keyword>
<dbReference type="SUPFAM" id="SSF53383">
    <property type="entry name" value="PLP-dependent transferases"/>
    <property type="match status" value="1"/>
</dbReference>
<evidence type="ECO:0000256" key="1">
    <source>
        <dbReference type="ARBA" id="ARBA00001933"/>
    </source>
</evidence>
<dbReference type="PANTHER" id="PTHR48097">
    <property type="entry name" value="L-THREONINE ALDOLASE-RELATED"/>
    <property type="match status" value="1"/>
</dbReference>
<dbReference type="STRING" id="1093900.A0A507BHY0"/>
<proteinExistence type="inferred from homology"/>
<dbReference type="Gene3D" id="3.40.640.10">
    <property type="entry name" value="Type I PLP-dependent aspartate aminotransferase-like (Major domain)"/>
    <property type="match status" value="1"/>
</dbReference>
<dbReference type="InterPro" id="IPR015422">
    <property type="entry name" value="PyrdxlP-dep_Trfase_small"/>
</dbReference>
<dbReference type="EMBL" id="SKBQ01000018">
    <property type="protein sequence ID" value="TPX16288.1"/>
    <property type="molecule type" value="Genomic_DNA"/>
</dbReference>
<dbReference type="Proteomes" id="UP000319257">
    <property type="component" value="Unassembled WGS sequence"/>
</dbReference>